<evidence type="ECO:0000313" key="3">
    <source>
        <dbReference type="Proteomes" id="UP000316343"/>
    </source>
</evidence>
<dbReference type="EMBL" id="VHJK01000001">
    <property type="protein sequence ID" value="TRD11040.1"/>
    <property type="molecule type" value="Genomic_DNA"/>
</dbReference>
<reference evidence="2 3" key="1">
    <citation type="submission" date="2019-06" db="EMBL/GenBank/DDBJ databases">
        <title>Erythrobacter insulae sp. nov., isolated from a tidal flat.</title>
        <authorList>
            <person name="Yoon J.-H."/>
        </authorList>
    </citation>
    <scope>NUCLEOTIDE SEQUENCE [LARGE SCALE GENOMIC DNA]</scope>
    <source>
        <strain evidence="2 3">JBTF-M21</strain>
    </source>
</reference>
<dbReference type="OrthoDB" id="7784388at2"/>
<proteinExistence type="predicted"/>
<organism evidence="2 3">
    <name type="scientific">Erythrobacter insulae</name>
    <dbReference type="NCBI Taxonomy" id="2584124"/>
    <lineage>
        <taxon>Bacteria</taxon>
        <taxon>Pseudomonadati</taxon>
        <taxon>Pseudomonadota</taxon>
        <taxon>Alphaproteobacteria</taxon>
        <taxon>Sphingomonadales</taxon>
        <taxon>Erythrobacteraceae</taxon>
        <taxon>Erythrobacter/Porphyrobacter group</taxon>
        <taxon>Erythrobacter</taxon>
    </lineage>
</organism>
<dbReference type="RefSeq" id="WP_142787304.1">
    <property type="nucleotide sequence ID" value="NZ_VHJK01000001.1"/>
</dbReference>
<dbReference type="InterPro" id="IPR024983">
    <property type="entry name" value="CHAT_dom"/>
</dbReference>
<protein>
    <submittedName>
        <fullName evidence="2">CHAT domain-containing protein</fullName>
    </submittedName>
</protein>
<comment type="caution">
    <text evidence="2">The sequence shown here is derived from an EMBL/GenBank/DDBJ whole genome shotgun (WGS) entry which is preliminary data.</text>
</comment>
<dbReference type="AlphaFoldDB" id="A0A547PA69"/>
<feature type="domain" description="CHAT" evidence="1">
    <location>
        <begin position="471"/>
        <end position="599"/>
    </location>
</feature>
<keyword evidence="3" id="KW-1185">Reference proteome</keyword>
<sequence>MFPDPLRINYLVVLGDDTLEDASPFQGFGESWPEMIWALDLLASLPADVLEPSHPLEGVIAQRMGGMRHLLWSPLSISPLERLTQADLGLFVVVFSGEATITSRVACWAATFGKSILHVSSDGGGGSIAVGKFDLKVLKAYCETIMEERGDELSSARRDAVTAALPDWKEPAPETIAMKAWAHNITLPNHMVLARAQLKPSEPEPFIGSSEAEYTRVIGESVREVEALRERIGVRDFHRMSLLHPPLFLVEPALYRHAYARVRPSSNSSGAAFSALRILQRQKRLHNEVEEKLGQAIIDSPEAQRVFAVRRKDLAVFTAAVGLRAAQTTSSVMRLSPGVNHVYQRLGNFARNVRATSPAARIKTPRLFAGVQSELLEAVGSERIDLIEEIGGALKIVSDAPVEWLPVRHLPLMLRYQCSRICATPGNVLLGQLATSEPITLRPEDINRVLVVSSFEPDDPLRNLLIGSIGAVTQGLESKIELRFETVSSRSELIDALNASDASILIFDGHGNGNSETGVATLRIGKEDVDVWQLRGEARIPPVVILSACDTHGVDTTSHATVGNGLLAAGALTVLATLLPVDGRASASFIARLIYRLADFIPAALSARKRALNWTEIIAGMQQMTLASEILDALVGSIVDETTPRAALQTEVNLHINTGNSEWFEWLLSQIADHRGETLAKVISRAQAVIARSEAIRYVQLGNSENILIDDGSIAAQFYPPELRELVENGMTRKSD</sequence>
<name>A0A547PA69_9SPHN</name>
<accession>A0A547PA69</accession>
<dbReference type="Pfam" id="PF12770">
    <property type="entry name" value="CHAT"/>
    <property type="match status" value="1"/>
</dbReference>
<gene>
    <name evidence="2" type="ORF">FGU71_03690</name>
</gene>
<evidence type="ECO:0000313" key="2">
    <source>
        <dbReference type="EMBL" id="TRD11040.1"/>
    </source>
</evidence>
<evidence type="ECO:0000259" key="1">
    <source>
        <dbReference type="Pfam" id="PF12770"/>
    </source>
</evidence>
<dbReference type="Proteomes" id="UP000316343">
    <property type="component" value="Unassembled WGS sequence"/>
</dbReference>